<dbReference type="InterPro" id="IPR025585">
    <property type="entry name" value="PSII_Psb27"/>
</dbReference>
<proteinExistence type="inferred from homology"/>
<evidence type="ECO:0000313" key="2">
    <source>
        <dbReference type="Proteomes" id="UP001491310"/>
    </source>
</evidence>
<dbReference type="HAMAP" id="MF_01481">
    <property type="entry name" value="PSII_Psb27"/>
    <property type="match status" value="1"/>
</dbReference>
<reference evidence="1 2" key="1">
    <citation type="journal article" date="2024" name="Nat. Commun.">
        <title>Phylogenomics reveals the evolutionary origins of lichenization in chlorophyte algae.</title>
        <authorList>
            <person name="Puginier C."/>
            <person name="Libourel C."/>
            <person name="Otte J."/>
            <person name="Skaloud P."/>
            <person name="Haon M."/>
            <person name="Grisel S."/>
            <person name="Petersen M."/>
            <person name="Berrin J.G."/>
            <person name="Delaux P.M."/>
            <person name="Dal Grande F."/>
            <person name="Keller J."/>
        </authorList>
    </citation>
    <scope>NUCLEOTIDE SEQUENCE [LARGE SCALE GENOMIC DNA]</scope>
    <source>
        <strain evidence="1 2">SAG 216-7</strain>
    </source>
</reference>
<dbReference type="Pfam" id="PF13326">
    <property type="entry name" value="PSII_Pbs27"/>
    <property type="match status" value="1"/>
</dbReference>
<dbReference type="Gene3D" id="1.20.58.810">
    <property type="entry name" value="Photosystem II Pbs27"/>
    <property type="match status" value="1"/>
</dbReference>
<dbReference type="InterPro" id="IPR038450">
    <property type="entry name" value="PSII_Psb27_sf"/>
</dbReference>
<accession>A0ABR2YVH5</accession>
<dbReference type="PANTHER" id="PTHR34041:SF3">
    <property type="entry name" value="PHOTOSYSTEM II D1 PRECURSOR PROCESSING PROTEIN PSB27-H2, CHLOROPLASTIC"/>
    <property type="match status" value="1"/>
</dbReference>
<evidence type="ECO:0000313" key="1">
    <source>
        <dbReference type="EMBL" id="KAK9915894.1"/>
    </source>
</evidence>
<dbReference type="PANTHER" id="PTHR34041">
    <property type="entry name" value="PHOTOSYSTEM II REPAIR PROTEIN PSB27-H1, CHLOROPLASTIC"/>
    <property type="match status" value="1"/>
</dbReference>
<name>A0ABR2YVH5_9CHLO</name>
<gene>
    <name evidence="1" type="ORF">WJX75_005729</name>
</gene>
<dbReference type="EMBL" id="JALJOT010000004">
    <property type="protein sequence ID" value="KAK9915894.1"/>
    <property type="molecule type" value="Genomic_DNA"/>
</dbReference>
<organism evidence="1 2">
    <name type="scientific">Coccomyxa subellipsoidea</name>
    <dbReference type="NCBI Taxonomy" id="248742"/>
    <lineage>
        <taxon>Eukaryota</taxon>
        <taxon>Viridiplantae</taxon>
        <taxon>Chlorophyta</taxon>
        <taxon>core chlorophytes</taxon>
        <taxon>Trebouxiophyceae</taxon>
        <taxon>Trebouxiophyceae incertae sedis</taxon>
        <taxon>Coccomyxaceae</taxon>
        <taxon>Coccomyxa</taxon>
    </lineage>
</organism>
<sequence>MFHLKGCKILKTSQDPFAPTPCLLHAKAGSCRPFTCRRTQAQRTYCPQHTQASSKPDSHDRRILLLLLAATPLLKARSLEAQELFSAQASRRLPPGYEEFAGKLAAALREAIETDLSDAEERQVRKKADPAKNLVKGWLSDWKDAPGVQGEASYTQLSGTIKELGEFYRKRGQRARLPRSLGDELLAKLAAAENALPLASSADGKQKV</sequence>
<comment type="caution">
    <text evidence="1">The sequence shown here is derived from an EMBL/GenBank/DDBJ whole genome shotgun (WGS) entry which is preliminary data.</text>
</comment>
<dbReference type="Proteomes" id="UP001491310">
    <property type="component" value="Unassembled WGS sequence"/>
</dbReference>
<protein>
    <submittedName>
        <fullName evidence="1">Uncharacterized protein</fullName>
    </submittedName>
</protein>
<keyword evidence="2" id="KW-1185">Reference proteome</keyword>